<protein>
    <submittedName>
        <fullName evidence="5">Lsr2 protein</fullName>
    </submittedName>
</protein>
<sequence length="138" mass="15128">MKADESAGEFPNRSPECASSAAYGRDMAKKHIMQTIDDLDGSVIEDRTTVTFSLEGRSYEIDQSSDNAHKLRDAFRPYMTAARPVGSSPSPPRRTPRGRAIPTRDVIDVRSWTQKNGFSITDRGRISATVLAASDAAH</sequence>
<feature type="domain" description="Lsr2 dimerization" evidence="3">
    <location>
        <begin position="27"/>
        <end position="86"/>
    </location>
</feature>
<gene>
    <name evidence="5" type="ORF">SAMN04487788_3009</name>
</gene>
<feature type="region of interest" description="Disordered" evidence="2">
    <location>
        <begin position="1"/>
        <end position="22"/>
    </location>
</feature>
<dbReference type="EMBL" id="FNJN01000007">
    <property type="protein sequence ID" value="SDP31951.1"/>
    <property type="molecule type" value="Genomic_DNA"/>
</dbReference>
<feature type="domain" description="Lsr2 DNA-binding" evidence="4">
    <location>
        <begin position="108"/>
        <end position="137"/>
    </location>
</feature>
<dbReference type="AlphaFoldDB" id="A0A1H0RQX7"/>
<dbReference type="InterPro" id="IPR042261">
    <property type="entry name" value="Lsr2-like_dimerization"/>
</dbReference>
<dbReference type="Gene3D" id="3.30.60.230">
    <property type="entry name" value="Lsr2, dimerization domain"/>
    <property type="match status" value="1"/>
</dbReference>
<evidence type="ECO:0000256" key="2">
    <source>
        <dbReference type="SAM" id="MobiDB-lite"/>
    </source>
</evidence>
<name>A0A1H0RQX7_MICTS</name>
<evidence type="ECO:0000259" key="4">
    <source>
        <dbReference type="Pfam" id="PF23359"/>
    </source>
</evidence>
<evidence type="ECO:0000259" key="3">
    <source>
        <dbReference type="Pfam" id="PF11774"/>
    </source>
</evidence>
<feature type="region of interest" description="Disordered" evidence="2">
    <location>
        <begin position="81"/>
        <end position="106"/>
    </location>
</feature>
<dbReference type="Pfam" id="PF11774">
    <property type="entry name" value="Lsr2"/>
    <property type="match status" value="1"/>
</dbReference>
<accession>A0A1H0RQX7</accession>
<dbReference type="Proteomes" id="UP000186456">
    <property type="component" value="Unassembled WGS sequence"/>
</dbReference>
<proteinExistence type="predicted"/>
<dbReference type="InterPro" id="IPR036625">
    <property type="entry name" value="E3-bd_dom_sf"/>
</dbReference>
<reference evidence="5 6" key="1">
    <citation type="submission" date="2016-10" db="EMBL/GenBank/DDBJ databases">
        <authorList>
            <person name="de Groot N.N."/>
        </authorList>
    </citation>
    <scope>NUCLEOTIDE SEQUENCE [LARGE SCALE GENOMIC DNA]</scope>
    <source>
        <strain evidence="5 6">StLB037</strain>
    </source>
</reference>
<dbReference type="Gene3D" id="4.10.320.10">
    <property type="entry name" value="E3-binding domain"/>
    <property type="match status" value="1"/>
</dbReference>
<dbReference type="InterPro" id="IPR055370">
    <property type="entry name" value="Lsr2_DNA-bd"/>
</dbReference>
<dbReference type="GO" id="GO:0016746">
    <property type="term" value="F:acyltransferase activity"/>
    <property type="evidence" value="ECO:0007669"/>
    <property type="project" value="InterPro"/>
</dbReference>
<evidence type="ECO:0000256" key="1">
    <source>
        <dbReference type="ARBA" id="ARBA00023125"/>
    </source>
</evidence>
<organism evidence="5 6">
    <name type="scientific">Microbacterium testaceum (strain StLB037)</name>
    <dbReference type="NCBI Taxonomy" id="979556"/>
    <lineage>
        <taxon>Bacteria</taxon>
        <taxon>Bacillati</taxon>
        <taxon>Actinomycetota</taxon>
        <taxon>Actinomycetes</taxon>
        <taxon>Micrococcales</taxon>
        <taxon>Microbacteriaceae</taxon>
        <taxon>Microbacterium</taxon>
    </lineage>
</organism>
<evidence type="ECO:0000313" key="6">
    <source>
        <dbReference type="Proteomes" id="UP000186456"/>
    </source>
</evidence>
<keyword evidence="1" id="KW-0238">DNA-binding</keyword>
<evidence type="ECO:0000313" key="5">
    <source>
        <dbReference type="EMBL" id="SDP31951.1"/>
    </source>
</evidence>
<dbReference type="GO" id="GO:0003677">
    <property type="term" value="F:DNA binding"/>
    <property type="evidence" value="ECO:0007669"/>
    <property type="project" value="UniProtKB-KW"/>
</dbReference>
<dbReference type="InterPro" id="IPR024412">
    <property type="entry name" value="Lsr2_dim_dom"/>
</dbReference>
<dbReference type="Pfam" id="PF23359">
    <property type="entry name" value="Lsr2_DNA-bd"/>
    <property type="match status" value="1"/>
</dbReference>